<comment type="caution">
    <text evidence="2">The sequence shown here is derived from an EMBL/GenBank/DDBJ whole genome shotgun (WGS) entry which is preliminary data.</text>
</comment>
<protein>
    <submittedName>
        <fullName evidence="2">Uncharacterized protein</fullName>
    </submittedName>
</protein>
<organism evidence="2 3">
    <name type="scientific">Strigomonas culicis</name>
    <dbReference type="NCBI Taxonomy" id="28005"/>
    <lineage>
        <taxon>Eukaryota</taxon>
        <taxon>Discoba</taxon>
        <taxon>Euglenozoa</taxon>
        <taxon>Kinetoplastea</taxon>
        <taxon>Metakinetoplastina</taxon>
        <taxon>Trypanosomatida</taxon>
        <taxon>Trypanosomatidae</taxon>
        <taxon>Strigomonadinae</taxon>
        <taxon>Strigomonas</taxon>
    </lineage>
</organism>
<evidence type="ECO:0000313" key="3">
    <source>
        <dbReference type="Proteomes" id="UP000015354"/>
    </source>
</evidence>
<dbReference type="Proteomes" id="UP000015354">
    <property type="component" value="Unassembled WGS sequence"/>
</dbReference>
<evidence type="ECO:0000256" key="1">
    <source>
        <dbReference type="SAM" id="MobiDB-lite"/>
    </source>
</evidence>
<accession>S9V555</accession>
<proteinExistence type="predicted"/>
<name>S9V555_9TRYP</name>
<feature type="region of interest" description="Disordered" evidence="1">
    <location>
        <begin position="1"/>
        <end position="34"/>
    </location>
</feature>
<keyword evidence="3" id="KW-1185">Reference proteome</keyword>
<sequence>MASFAHLSRLDNDDSEFGAPALATPKHPPSRRASARYRVPSIPQLFEASAVGAEAPIPLFQIKCRLCATPLAMCDCDLTSDSSGSGNDFCTASTHFHKEPEH</sequence>
<dbReference type="AlphaFoldDB" id="S9V555"/>
<dbReference type="EMBL" id="ATMH01010161">
    <property type="protein sequence ID" value="EPY18015.1"/>
    <property type="molecule type" value="Genomic_DNA"/>
</dbReference>
<evidence type="ECO:0000313" key="2">
    <source>
        <dbReference type="EMBL" id="EPY18015.1"/>
    </source>
</evidence>
<reference evidence="2 3" key="1">
    <citation type="journal article" date="2013" name="PLoS ONE">
        <title>Predicting the Proteins of Angomonas deanei, Strigomonas culicis and Their Respective Endosymbionts Reveals New Aspects of the Trypanosomatidae Family.</title>
        <authorList>
            <person name="Motta M.C."/>
            <person name="Martins A.C."/>
            <person name="de Souza S.S."/>
            <person name="Catta-Preta C.M."/>
            <person name="Silva R."/>
            <person name="Klein C.C."/>
            <person name="de Almeida L.G."/>
            <person name="de Lima Cunha O."/>
            <person name="Ciapina L.P."/>
            <person name="Brocchi M."/>
            <person name="Colabardini A.C."/>
            <person name="de Araujo Lima B."/>
            <person name="Machado C.R."/>
            <person name="de Almeida Soares C.M."/>
            <person name="Probst C.M."/>
            <person name="de Menezes C.B."/>
            <person name="Thompson C.E."/>
            <person name="Bartholomeu D.C."/>
            <person name="Gradia D.F."/>
            <person name="Pavoni D.P."/>
            <person name="Grisard E.C."/>
            <person name="Fantinatti-Garboggini F."/>
            <person name="Marchini F.K."/>
            <person name="Rodrigues-Luiz G.F."/>
            <person name="Wagner G."/>
            <person name="Goldman G.H."/>
            <person name="Fietto J.L."/>
            <person name="Elias M.C."/>
            <person name="Goldman M.H."/>
            <person name="Sagot M.F."/>
            <person name="Pereira M."/>
            <person name="Stoco P.H."/>
            <person name="de Mendonca-Neto R.P."/>
            <person name="Teixeira S.M."/>
            <person name="Maciel T.E."/>
            <person name="de Oliveira Mendes T.A."/>
            <person name="Urmenyi T.P."/>
            <person name="de Souza W."/>
            <person name="Schenkman S."/>
            <person name="de Vasconcelos A.T."/>
        </authorList>
    </citation>
    <scope>NUCLEOTIDE SEQUENCE [LARGE SCALE GENOMIC DNA]</scope>
</reference>
<gene>
    <name evidence="2" type="ORF">STCU_10252</name>
</gene>